<dbReference type="InterPro" id="IPR032675">
    <property type="entry name" value="LRR_dom_sf"/>
</dbReference>
<dbReference type="VEuPathDB" id="FungiDB:RhiirFUN_008590"/>
<dbReference type="HOGENOM" id="CLU_028913_8_1_1"/>
<organism evidence="1">
    <name type="scientific">Rhizophagus irregularis (strain DAOM 181602 / DAOM 197198 / MUCL 43194)</name>
    <name type="common">Arbuscular mycorrhizal fungus</name>
    <name type="synonym">Glomus intraradices</name>
    <dbReference type="NCBI Taxonomy" id="747089"/>
    <lineage>
        <taxon>Eukaryota</taxon>
        <taxon>Fungi</taxon>
        <taxon>Fungi incertae sedis</taxon>
        <taxon>Mucoromycota</taxon>
        <taxon>Glomeromycotina</taxon>
        <taxon>Glomeromycetes</taxon>
        <taxon>Glomerales</taxon>
        <taxon>Glomeraceae</taxon>
        <taxon>Rhizophagus</taxon>
    </lineage>
</organism>
<dbReference type="Gene3D" id="3.80.10.10">
    <property type="entry name" value="Ribonuclease Inhibitor"/>
    <property type="match status" value="1"/>
</dbReference>
<accession>U9SXW2</accession>
<reference evidence="1" key="1">
    <citation type="submission" date="2013-07" db="EMBL/GenBank/DDBJ databases">
        <title>The genome of an arbuscular mycorrhizal fungus provides insights into the evolution of the oldest plant symbiosis.</title>
        <authorList>
            <consortium name="DOE Joint Genome Institute"/>
            <person name="Tisserant E."/>
            <person name="Malbreil M."/>
            <person name="Kuo A."/>
            <person name="Kohler A."/>
            <person name="Symeonidi A."/>
            <person name="Balestrini R."/>
            <person name="Charron P."/>
            <person name="Duensing N."/>
            <person name="Frei-dit-Frey N."/>
            <person name="Gianinazzi-Pearson V."/>
            <person name="Gilbert B."/>
            <person name="Handa Y."/>
            <person name="Hijri M."/>
            <person name="Kaul R."/>
            <person name="Kawaguchi M."/>
            <person name="Krajinski F."/>
            <person name="Lammers P."/>
            <person name="Lapierre D."/>
            <person name="Masclaux F.G."/>
            <person name="Murat C."/>
            <person name="Morin E."/>
            <person name="Ndikumana S."/>
            <person name="Pagni M."/>
            <person name="Petitpierre D."/>
            <person name="Requena N."/>
            <person name="Rosikiewicz P."/>
            <person name="Riley R."/>
            <person name="Saito K."/>
            <person name="San Clemente H."/>
            <person name="Shapiro H."/>
            <person name="van Tuinen D."/>
            <person name="Becard G."/>
            <person name="Bonfante P."/>
            <person name="Paszkowski U."/>
            <person name="Shachar-Hill Y."/>
            <person name="Young J.P."/>
            <person name="Sanders I.R."/>
            <person name="Henrissat B."/>
            <person name="Rensing S.A."/>
            <person name="Grigoriev I.V."/>
            <person name="Corradi N."/>
            <person name="Roux C."/>
            <person name="Martin F."/>
        </authorList>
    </citation>
    <scope>NUCLEOTIDE SEQUENCE</scope>
    <source>
        <strain evidence="1">DAOM 197198</strain>
    </source>
</reference>
<proteinExistence type="predicted"/>
<dbReference type="SUPFAM" id="SSF52047">
    <property type="entry name" value="RNI-like"/>
    <property type="match status" value="1"/>
</dbReference>
<name>U9SXW2_RHIID</name>
<evidence type="ECO:0000313" key="1">
    <source>
        <dbReference type="EMBL" id="ESA00774.1"/>
    </source>
</evidence>
<evidence type="ECO:0008006" key="2">
    <source>
        <dbReference type="Google" id="ProtNLM"/>
    </source>
</evidence>
<dbReference type="AlphaFoldDB" id="U9SXW2"/>
<dbReference type="EMBL" id="KI296968">
    <property type="protein sequence ID" value="ESA00774.1"/>
    <property type="molecule type" value="Genomic_DNA"/>
</dbReference>
<gene>
    <name evidence="1" type="ORF">GLOINDRAFT_8176</name>
</gene>
<protein>
    <recommendedName>
        <fullName evidence="2">F-box domain-containing protein</fullName>
    </recommendedName>
</protein>
<sequence length="490" mass="58927">MSKLNKDILYLIFEELLDDSKSLFSCLMVNRLWCETVIPILWRNPWCYGINYNNKNHLFLIIVSYLSNDIKEFLSRQEIQVPTFSYQSLLFDYLSFCKSIHIDVINTIISIGTSLAYNQFILQQEFYNLIIKKCRELKYLDIGSINHQIYYFPEARLRLETLYELRCDTSIDYLYFYGLARLCQYIQRVIINNVNINTNHGIVKLIEVQKNLKYFEWIDDLDECYDIRVDPYKEILLALGKNADTINHLELFFLYSDRTPPKVYPKFHKVKTLIINYFGSLNEEQLKMCIYHDLEVLKIGHYDLNAASIIIENSGRNLKKIYLEFCIYYDYYDNFNEHSHILIRKIHENCPSIKYLSLIFPPSKQHFNEFEILLQMCQNLKSLLLIIFMNKIRNEEKHLEYGEELLKILIRSSHNNLREIRFLYVKFSLESLEEFFEKWRGRPALSIVTCNRIYKEDNYVKLINRYKNNGVIKDFIYESHYNILNMDFKI</sequence>